<feature type="transmembrane region" description="Helical" evidence="1">
    <location>
        <begin position="17"/>
        <end position="37"/>
    </location>
</feature>
<evidence type="ECO:0000313" key="3">
    <source>
        <dbReference type="Proteomes" id="UP000425178"/>
    </source>
</evidence>
<evidence type="ECO:0000256" key="1">
    <source>
        <dbReference type="SAM" id="Phobius"/>
    </source>
</evidence>
<proteinExistence type="predicted"/>
<dbReference type="AlphaFoldDB" id="A0A6B8WDZ6"/>
<sequence length="68" mass="7140">MPGIDTVAQADQGSANWLVYLLFIVAGLLVGGTWSAYQADNRPLAIFLAFCAAVAFAGAAFWLMGAMN</sequence>
<organism evidence="2 3">
    <name type="scientific">Corynebacterium comes</name>
    <dbReference type="NCBI Taxonomy" id="2675218"/>
    <lineage>
        <taxon>Bacteria</taxon>
        <taxon>Bacillati</taxon>
        <taxon>Actinomycetota</taxon>
        <taxon>Actinomycetes</taxon>
        <taxon>Mycobacteriales</taxon>
        <taxon>Corynebacteriaceae</taxon>
        <taxon>Corynebacterium</taxon>
    </lineage>
</organism>
<feature type="transmembrane region" description="Helical" evidence="1">
    <location>
        <begin position="44"/>
        <end position="64"/>
    </location>
</feature>
<gene>
    <name evidence="2" type="ORF">CETAM_08520</name>
</gene>
<dbReference type="EMBL" id="CP046453">
    <property type="protein sequence ID" value="QGU04958.1"/>
    <property type="molecule type" value="Genomic_DNA"/>
</dbReference>
<keyword evidence="3" id="KW-1185">Reference proteome</keyword>
<dbReference type="RefSeq" id="WP_156228462.1">
    <property type="nucleotide sequence ID" value="NZ_CP046453.1"/>
</dbReference>
<keyword evidence="1" id="KW-0472">Membrane</keyword>
<dbReference type="KEGG" id="ccoe:CETAM_08520"/>
<evidence type="ECO:0000313" key="2">
    <source>
        <dbReference type="EMBL" id="QGU04958.1"/>
    </source>
</evidence>
<keyword evidence="1" id="KW-1133">Transmembrane helix</keyword>
<name>A0A6B8WDZ6_9CORY</name>
<accession>A0A6B8WDZ6</accession>
<reference evidence="2 3" key="1">
    <citation type="journal article" date="2021" name="Int. J. Syst. Evol. Microbiol.">
        <title>Classification of three corynebacterial strains isolated from a small paddock in North Rhine-Westphalia: proposal of &lt;i&gt;Corynebacterium kalinowskii&lt;/i&gt; sp. nov., &lt;i&gt;Corynebacterium comes&lt;/i&gt; sp. nov. and &lt;i&gt;Corynebacterium occultum&lt;/i&gt; sp. nov.</title>
        <authorList>
            <person name="Schaffert L."/>
            <person name="Ruwe M."/>
            <person name="Milse J."/>
            <person name="Hanuschka K."/>
            <person name="Ortseifen V."/>
            <person name="Droste J."/>
            <person name="Brandt D."/>
            <person name="Schl L."/>
            <person name="Kutter Y."/>
            <person name="Vinke S."/>
            <person name="Vieh P."/>
            <person name="Jacob L."/>
            <person name="L N.C."/>
            <person name="Schulte-Berndt E."/>
            <person name="Hain C."/>
            <person name="Linder M."/>
            <person name="Schmidt P."/>
            <person name="Wollenschl L."/>
            <person name="Luttermann T."/>
            <person name="Thieme E."/>
            <person name="Hassa J."/>
            <person name="Haak M."/>
            <person name="Wittchen M."/>
            <person name="Mentz A."/>
            <person name="Persicke M."/>
            <person name="Busche T."/>
            <person name="R C."/>
        </authorList>
    </citation>
    <scope>NUCLEOTIDE SEQUENCE [LARGE SCALE GENOMIC DNA]</scope>
    <source>
        <strain evidence="2 3">2019</strain>
    </source>
</reference>
<dbReference type="Proteomes" id="UP000425178">
    <property type="component" value="Chromosome"/>
</dbReference>
<protein>
    <submittedName>
        <fullName evidence="2">Uncharacterized protein</fullName>
    </submittedName>
</protein>
<keyword evidence="1" id="KW-0812">Transmembrane</keyword>